<evidence type="ECO:0000313" key="2">
    <source>
        <dbReference type="EMBL" id="CAG7784797.1"/>
    </source>
</evidence>
<evidence type="ECO:0000313" key="3">
    <source>
        <dbReference type="Proteomes" id="UP000708208"/>
    </source>
</evidence>
<gene>
    <name evidence="2" type="ORF">AFUS01_LOCUS23461</name>
</gene>
<reference evidence="2" key="1">
    <citation type="submission" date="2021-06" db="EMBL/GenBank/DDBJ databases">
        <authorList>
            <person name="Hodson N. C."/>
            <person name="Mongue J. A."/>
            <person name="Jaron S. K."/>
        </authorList>
    </citation>
    <scope>NUCLEOTIDE SEQUENCE</scope>
</reference>
<name>A0A8J2P8K4_9HEXA</name>
<dbReference type="Proteomes" id="UP000708208">
    <property type="component" value="Unassembled WGS sequence"/>
</dbReference>
<organism evidence="2 3">
    <name type="scientific">Allacma fusca</name>
    <dbReference type="NCBI Taxonomy" id="39272"/>
    <lineage>
        <taxon>Eukaryota</taxon>
        <taxon>Metazoa</taxon>
        <taxon>Ecdysozoa</taxon>
        <taxon>Arthropoda</taxon>
        <taxon>Hexapoda</taxon>
        <taxon>Collembola</taxon>
        <taxon>Symphypleona</taxon>
        <taxon>Sminthuridae</taxon>
        <taxon>Allacma</taxon>
    </lineage>
</organism>
<keyword evidence="3" id="KW-1185">Reference proteome</keyword>
<dbReference type="PANTHER" id="PTHR21024:SF0">
    <property type="entry name" value="ELECTRON TRANSFER FLAVOPROTEIN REGULATORY FACTOR 1"/>
    <property type="match status" value="1"/>
</dbReference>
<dbReference type="InterPro" id="IPR052000">
    <property type="entry name" value="ETFRF1"/>
</dbReference>
<dbReference type="PANTHER" id="PTHR21024">
    <property type="entry name" value="GROWTH HORMONE-INDUCIBLE SOLUBLE PROTEIN-RELATED"/>
    <property type="match status" value="1"/>
</dbReference>
<dbReference type="AlphaFoldDB" id="A0A8J2P8K4"/>
<dbReference type="InterPro" id="IPR045296">
    <property type="entry name" value="Complex1_LYR_ETFRF1_LYRM5"/>
</dbReference>
<accession>A0A8J2P8K4</accession>
<dbReference type="GO" id="GO:0005739">
    <property type="term" value="C:mitochondrion"/>
    <property type="evidence" value="ECO:0007669"/>
    <property type="project" value="TreeGrafter"/>
</dbReference>
<dbReference type="GO" id="GO:0090324">
    <property type="term" value="P:negative regulation of oxidative phosphorylation"/>
    <property type="evidence" value="ECO:0007669"/>
    <property type="project" value="InterPro"/>
</dbReference>
<comment type="caution">
    <text evidence="2">The sequence shown here is derived from an EMBL/GenBank/DDBJ whole genome shotgun (WGS) entry which is preliminary data.</text>
</comment>
<dbReference type="CDD" id="cd20265">
    <property type="entry name" value="Complex1_LYR_ETFRF1_LYRM5"/>
    <property type="match status" value="1"/>
</dbReference>
<dbReference type="Pfam" id="PF13233">
    <property type="entry name" value="Complex1_LYR_2"/>
    <property type="match status" value="1"/>
</dbReference>
<evidence type="ECO:0008006" key="4">
    <source>
        <dbReference type="Google" id="ProtNLM"/>
    </source>
</evidence>
<evidence type="ECO:0000256" key="1">
    <source>
        <dbReference type="ARBA" id="ARBA00009508"/>
    </source>
</evidence>
<comment type="similarity">
    <text evidence="1">Belongs to the complex I LYR family.</text>
</comment>
<sequence length="104" mass="12581">MTTPELRSKVIQLYKTLLFLGRDYPKGYVYFRDRCHNAFAKNKDVKDPEQIRKLMSHGEFVVKEVEALYYLKKYRTLKKRYYKDEDEEGAMRRLESTIESKSEK</sequence>
<dbReference type="OrthoDB" id="10258445at2759"/>
<protein>
    <recommendedName>
        <fullName evidence="4">LYR motif-containing protein 5</fullName>
    </recommendedName>
</protein>
<proteinExistence type="inferred from homology"/>
<dbReference type="GO" id="GO:0022904">
    <property type="term" value="P:respiratory electron transport chain"/>
    <property type="evidence" value="ECO:0007669"/>
    <property type="project" value="TreeGrafter"/>
</dbReference>
<dbReference type="EMBL" id="CAJVCH010282985">
    <property type="protein sequence ID" value="CAG7784797.1"/>
    <property type="molecule type" value="Genomic_DNA"/>
</dbReference>